<keyword evidence="2" id="KW-0378">Hydrolase</keyword>
<organism evidence="5 6">
    <name type="scientific">Trifolium medium</name>
    <dbReference type="NCBI Taxonomy" id="97028"/>
    <lineage>
        <taxon>Eukaryota</taxon>
        <taxon>Viridiplantae</taxon>
        <taxon>Streptophyta</taxon>
        <taxon>Embryophyta</taxon>
        <taxon>Tracheophyta</taxon>
        <taxon>Spermatophyta</taxon>
        <taxon>Magnoliopsida</taxon>
        <taxon>eudicotyledons</taxon>
        <taxon>Gunneridae</taxon>
        <taxon>Pentapetalae</taxon>
        <taxon>rosids</taxon>
        <taxon>fabids</taxon>
        <taxon>Fabales</taxon>
        <taxon>Fabaceae</taxon>
        <taxon>Papilionoideae</taxon>
        <taxon>50 kb inversion clade</taxon>
        <taxon>NPAAA clade</taxon>
        <taxon>Hologalegina</taxon>
        <taxon>IRL clade</taxon>
        <taxon>Trifolieae</taxon>
        <taxon>Trifolium</taxon>
    </lineage>
</organism>
<dbReference type="InterPro" id="IPR039537">
    <property type="entry name" value="Retrotran_Ty1/copia-like"/>
</dbReference>
<evidence type="ECO:0000313" key="6">
    <source>
        <dbReference type="Proteomes" id="UP000265520"/>
    </source>
</evidence>
<keyword evidence="6" id="KW-1185">Reference proteome</keyword>
<dbReference type="InterPro" id="IPR001584">
    <property type="entry name" value="Integrase_cat-core"/>
</dbReference>
<reference evidence="5 6" key="1">
    <citation type="journal article" date="2018" name="Front. Plant Sci.">
        <title>Red Clover (Trifolium pratense) and Zigzag Clover (T. medium) - A Picture of Genomic Similarities and Differences.</title>
        <authorList>
            <person name="Dluhosova J."/>
            <person name="Istvanek J."/>
            <person name="Nedelnik J."/>
            <person name="Repkova J."/>
        </authorList>
    </citation>
    <scope>NUCLEOTIDE SEQUENCE [LARGE SCALE GENOMIC DNA]</scope>
    <source>
        <strain evidence="6">cv. 10/8</strain>
        <tissue evidence="5">Leaf</tissue>
    </source>
</reference>
<dbReference type="Proteomes" id="UP000265520">
    <property type="component" value="Unassembled WGS sequence"/>
</dbReference>
<dbReference type="GO" id="GO:0016787">
    <property type="term" value="F:hydrolase activity"/>
    <property type="evidence" value="ECO:0007669"/>
    <property type="project" value="UniProtKB-KW"/>
</dbReference>
<dbReference type="PANTHER" id="PTHR42648:SF31">
    <property type="entry name" value="RNA-DIRECTED DNA POLYMERASE"/>
    <property type="match status" value="1"/>
</dbReference>
<proteinExistence type="predicted"/>
<dbReference type="Pfam" id="PF25597">
    <property type="entry name" value="SH3_retrovirus"/>
    <property type="match status" value="1"/>
</dbReference>
<evidence type="ECO:0000259" key="4">
    <source>
        <dbReference type="PROSITE" id="PS50994"/>
    </source>
</evidence>
<dbReference type="PANTHER" id="PTHR42648">
    <property type="entry name" value="TRANSPOSASE, PUTATIVE-RELATED"/>
    <property type="match status" value="1"/>
</dbReference>
<dbReference type="AlphaFoldDB" id="A0A392M718"/>
<dbReference type="GO" id="GO:0015074">
    <property type="term" value="P:DNA integration"/>
    <property type="evidence" value="ECO:0007669"/>
    <property type="project" value="InterPro"/>
</dbReference>
<dbReference type="PROSITE" id="PS50994">
    <property type="entry name" value="INTEGRASE"/>
    <property type="match status" value="1"/>
</dbReference>
<gene>
    <name evidence="5" type="ORF">A2U01_0004075</name>
</gene>
<evidence type="ECO:0000256" key="1">
    <source>
        <dbReference type="ARBA" id="ARBA00022723"/>
    </source>
</evidence>
<feature type="compositionally biased region" description="Low complexity" evidence="3">
    <location>
        <begin position="223"/>
        <end position="235"/>
    </location>
</feature>
<dbReference type="GO" id="GO:0003676">
    <property type="term" value="F:nucleic acid binding"/>
    <property type="evidence" value="ECO:0007669"/>
    <property type="project" value="InterPro"/>
</dbReference>
<dbReference type="InterPro" id="IPR013103">
    <property type="entry name" value="RVT_2"/>
</dbReference>
<dbReference type="Pfam" id="PF07727">
    <property type="entry name" value="RVT_2"/>
    <property type="match status" value="1"/>
</dbReference>
<dbReference type="Gene3D" id="3.30.420.10">
    <property type="entry name" value="Ribonuclease H-like superfamily/Ribonuclease H"/>
    <property type="match status" value="1"/>
</dbReference>
<evidence type="ECO:0000256" key="2">
    <source>
        <dbReference type="ARBA" id="ARBA00022801"/>
    </source>
</evidence>
<comment type="caution">
    <text evidence="5">The sequence shown here is derived from an EMBL/GenBank/DDBJ whole genome shotgun (WGS) entry which is preliminary data.</text>
</comment>
<dbReference type="SUPFAM" id="SSF53098">
    <property type="entry name" value="Ribonuclease H-like"/>
    <property type="match status" value="1"/>
</dbReference>
<feature type="domain" description="Integrase catalytic" evidence="4">
    <location>
        <begin position="1"/>
        <end position="105"/>
    </location>
</feature>
<dbReference type="GO" id="GO:0046872">
    <property type="term" value="F:metal ion binding"/>
    <property type="evidence" value="ECO:0007669"/>
    <property type="project" value="UniProtKB-KW"/>
</dbReference>
<feature type="compositionally biased region" description="Low complexity" evidence="3">
    <location>
        <begin position="251"/>
        <end position="267"/>
    </location>
</feature>
<dbReference type="EMBL" id="LXQA010004880">
    <property type="protein sequence ID" value="MCH83257.1"/>
    <property type="molecule type" value="Genomic_DNA"/>
</dbReference>
<feature type="non-terminal residue" evidence="5">
    <location>
        <position position="451"/>
    </location>
</feature>
<dbReference type="InterPro" id="IPR057670">
    <property type="entry name" value="SH3_retrovirus"/>
</dbReference>
<evidence type="ECO:0000313" key="5">
    <source>
        <dbReference type="EMBL" id="MCH83257.1"/>
    </source>
</evidence>
<sequence length="451" mass="50499">MVKTQFNANIKCIRSDNGNEFLLKDFYATNGIVHQSSCVATPQQNGIVERKHQHLLGTARALLFQSSLPKFFWAHAIGHAVHIINRLPTPFLSQKSPFEVLYNQLPDISNLKVFGCLAYAATLQSHRHKLDSRSRKCVTLGFKSGVKGHILFDLQSREIFISRDVVFFENIFPYASSDTHLNAKSSSHHTQHSLIFDDLDFTPLTANSTSPPISNHDSHLTIPSSPFDPSSSSASHDYTPNNPHDSHHSPDISISTNNSNTNSMSPSFHTNPIIHPPINDNSTQIPVRQSNRISHPPTYLQDYHCSLKKNTINCISQSSPSSSQCKFPISSSISYHNLSSAHKHFVLNLSTLSEPSTYEEAMQHEQWKGAINTELSALSKNHTWDLVKLPSHKRAIGCKWVFKLKLHADGTVERHKARLVAKGFTQTEGIDYVDTFSPVVKMTTVRTFMAI</sequence>
<dbReference type="InterPro" id="IPR012337">
    <property type="entry name" value="RNaseH-like_sf"/>
</dbReference>
<protein>
    <submittedName>
        <fullName evidence="5">Peptide transporter PTR2</fullName>
    </submittedName>
</protein>
<keyword evidence="1" id="KW-0479">Metal-binding</keyword>
<evidence type="ECO:0000256" key="3">
    <source>
        <dbReference type="SAM" id="MobiDB-lite"/>
    </source>
</evidence>
<name>A0A392M718_9FABA</name>
<dbReference type="InterPro" id="IPR036397">
    <property type="entry name" value="RNaseH_sf"/>
</dbReference>
<feature type="region of interest" description="Disordered" evidence="3">
    <location>
        <begin position="207"/>
        <end position="282"/>
    </location>
</feature>
<accession>A0A392M718</accession>